<evidence type="ECO:0000256" key="2">
    <source>
        <dbReference type="PIRSR" id="PIRSR017388-1"/>
    </source>
</evidence>
<protein>
    <submittedName>
        <fullName evidence="6">Carboxylesterase</fullName>
    </submittedName>
</protein>
<evidence type="ECO:0000313" key="7">
    <source>
        <dbReference type="Proteomes" id="UP000036867"/>
    </source>
</evidence>
<dbReference type="PIRSF" id="PIRSF017388">
    <property type="entry name" value="Esterase_lipase"/>
    <property type="match status" value="1"/>
</dbReference>
<dbReference type="Gene3D" id="3.40.50.1820">
    <property type="entry name" value="alpha/beta hydrolase"/>
    <property type="match status" value="1"/>
</dbReference>
<evidence type="ECO:0000256" key="1">
    <source>
        <dbReference type="ARBA" id="ARBA00022801"/>
    </source>
</evidence>
<dbReference type="STRING" id="263475.AMD00_22375"/>
<gene>
    <name evidence="6" type="ORF">AMD00_22375</name>
</gene>
<dbReference type="InterPro" id="IPR012354">
    <property type="entry name" value="Esterase_lipase"/>
</dbReference>
<feature type="domain" description="Serine aminopeptidase S33" evidence="5">
    <location>
        <begin position="5"/>
        <end position="212"/>
    </location>
</feature>
<evidence type="ECO:0000313" key="6">
    <source>
        <dbReference type="EMBL" id="KOO47408.1"/>
    </source>
</evidence>
<comment type="caution">
    <text evidence="6">The sequence shown here is derived from an EMBL/GenBank/DDBJ whole genome shotgun (WGS) entry which is preliminary data.</text>
</comment>
<name>A0A0M0L9T5_9BACL</name>
<dbReference type="RefSeq" id="WP_053419209.1">
    <property type="nucleotide sequence ID" value="NZ_JBCMHV010000024.1"/>
</dbReference>
<keyword evidence="4" id="KW-1133">Transmembrane helix</keyword>
<keyword evidence="1" id="KW-0378">Hydrolase</keyword>
<dbReference type="OrthoDB" id="9786110at2"/>
<keyword evidence="4" id="KW-0812">Transmembrane</keyword>
<evidence type="ECO:0000256" key="4">
    <source>
        <dbReference type="SAM" id="Phobius"/>
    </source>
</evidence>
<dbReference type="Proteomes" id="UP000036867">
    <property type="component" value="Unassembled WGS sequence"/>
</dbReference>
<evidence type="ECO:0000259" key="5">
    <source>
        <dbReference type="Pfam" id="PF12146"/>
    </source>
</evidence>
<feature type="active site" description="Nucleophile" evidence="2">
    <location>
        <position position="79"/>
    </location>
</feature>
<dbReference type="InterPro" id="IPR022742">
    <property type="entry name" value="Hydrolase_4"/>
</dbReference>
<organism evidence="6 7">
    <name type="scientific">Viridibacillus arvi</name>
    <dbReference type="NCBI Taxonomy" id="263475"/>
    <lineage>
        <taxon>Bacteria</taxon>
        <taxon>Bacillati</taxon>
        <taxon>Bacillota</taxon>
        <taxon>Bacilli</taxon>
        <taxon>Bacillales</taxon>
        <taxon>Caryophanaceae</taxon>
        <taxon>Viridibacillus</taxon>
    </lineage>
</organism>
<keyword evidence="7" id="KW-1185">Reference proteome</keyword>
<dbReference type="Pfam" id="PF12146">
    <property type="entry name" value="Hydrolase_4"/>
    <property type="match status" value="1"/>
</dbReference>
<dbReference type="GeneID" id="301138852"/>
<feature type="binding site" evidence="3">
    <location>
        <position position="11"/>
    </location>
    <ligand>
        <name>substrate</name>
    </ligand>
</feature>
<dbReference type="PANTHER" id="PTHR43798:SF31">
    <property type="entry name" value="AB HYDROLASE SUPERFAMILY PROTEIN YCLE"/>
    <property type="match status" value="1"/>
</dbReference>
<proteinExistence type="predicted"/>
<sequence length="229" mass="26141">MTTGVLCIHGFTGGPQELKPFVDFLQQNTDWLVLVPTLSGHGEELHLDNYKAEHWLMDAELAYKKLAKEVDVVIVVGFSMGGLIALYLALRYEVEKLVLLSAAAKYISVRQLLKDIKELTNDLFHGELEQNELYHRYDNKISNVPMSSTLEFLRLVRKVEPYYEKITVPICIVQGEVDGIVPAITAQFLYDRLGSTKKQLILSPNGKHHICFSDDRDEWFQSVLNFLLE</sequence>
<feature type="active site" description="Charge relay system" evidence="2">
    <location>
        <position position="208"/>
    </location>
</feature>
<dbReference type="PANTHER" id="PTHR43798">
    <property type="entry name" value="MONOACYLGLYCEROL LIPASE"/>
    <property type="match status" value="1"/>
</dbReference>
<dbReference type="InterPro" id="IPR050266">
    <property type="entry name" value="AB_hydrolase_sf"/>
</dbReference>
<feature type="binding site" evidence="3">
    <location>
        <position position="80"/>
    </location>
    <ligand>
        <name>substrate</name>
    </ligand>
</feature>
<feature type="active site" description="Charge relay system" evidence="2">
    <location>
        <position position="178"/>
    </location>
</feature>
<dbReference type="SUPFAM" id="SSF53474">
    <property type="entry name" value="alpha/beta-Hydrolases"/>
    <property type="match status" value="1"/>
</dbReference>
<dbReference type="AlphaFoldDB" id="A0A0M0L9T5"/>
<evidence type="ECO:0000256" key="3">
    <source>
        <dbReference type="PIRSR" id="PIRSR017388-2"/>
    </source>
</evidence>
<dbReference type="PATRIC" id="fig|263475.3.peg.276"/>
<dbReference type="GO" id="GO:0052689">
    <property type="term" value="F:carboxylic ester hydrolase activity"/>
    <property type="evidence" value="ECO:0007669"/>
    <property type="project" value="InterPro"/>
</dbReference>
<reference evidence="7" key="1">
    <citation type="submission" date="2015-08" db="EMBL/GenBank/DDBJ databases">
        <title>Fjat-10028 dsm 16317.</title>
        <authorList>
            <person name="Liu B."/>
            <person name="Wang J."/>
            <person name="Zhu Y."/>
            <person name="Liu G."/>
            <person name="Chen Q."/>
            <person name="Chen Z."/>
            <person name="Lan J."/>
            <person name="Che J."/>
            <person name="Ge C."/>
            <person name="Shi H."/>
            <person name="Pan Z."/>
            <person name="Liu X."/>
        </authorList>
    </citation>
    <scope>NUCLEOTIDE SEQUENCE [LARGE SCALE GENOMIC DNA]</scope>
    <source>
        <strain evidence="7">DSM 16317</strain>
    </source>
</reference>
<dbReference type="InterPro" id="IPR029058">
    <property type="entry name" value="AB_hydrolase_fold"/>
</dbReference>
<accession>A0A0M0L9T5</accession>
<dbReference type="GO" id="GO:0016020">
    <property type="term" value="C:membrane"/>
    <property type="evidence" value="ECO:0007669"/>
    <property type="project" value="TreeGrafter"/>
</dbReference>
<dbReference type="EMBL" id="LILB01000009">
    <property type="protein sequence ID" value="KOO47408.1"/>
    <property type="molecule type" value="Genomic_DNA"/>
</dbReference>
<keyword evidence="4" id="KW-0472">Membrane</keyword>
<feature type="transmembrane region" description="Helical" evidence="4">
    <location>
        <begin position="72"/>
        <end position="90"/>
    </location>
</feature>